<dbReference type="InterPro" id="IPR006104">
    <property type="entry name" value="Glyco_hydro_2_N"/>
</dbReference>
<feature type="domain" description="Glycosyl hydrolases family 2 sugar binding" evidence="5">
    <location>
        <begin position="82"/>
        <end position="184"/>
    </location>
</feature>
<dbReference type="GO" id="GO:0016787">
    <property type="term" value="F:hydrolase activity"/>
    <property type="evidence" value="ECO:0007669"/>
    <property type="project" value="UniProtKB-KW"/>
</dbReference>
<keyword evidence="3" id="KW-0326">Glycosidase</keyword>
<evidence type="ECO:0000313" key="6">
    <source>
        <dbReference type="EMBL" id="MCC3266488.1"/>
    </source>
</evidence>
<evidence type="ECO:0000259" key="4">
    <source>
        <dbReference type="Pfam" id="PF00703"/>
    </source>
</evidence>
<dbReference type="Pfam" id="PF02837">
    <property type="entry name" value="Glyco_hydro_2_N"/>
    <property type="match status" value="1"/>
</dbReference>
<feature type="domain" description="Glycoside hydrolase family 2 immunoglobulin-like beta-sandwich" evidence="4">
    <location>
        <begin position="191"/>
        <end position="285"/>
    </location>
</feature>
<dbReference type="SUPFAM" id="SSF49303">
    <property type="entry name" value="beta-Galactosidase/glucuronidase domain"/>
    <property type="match status" value="1"/>
</dbReference>
<dbReference type="InterPro" id="IPR017853">
    <property type="entry name" value="GH"/>
</dbReference>
<name>A0ABS8GJE9_9MICC</name>
<evidence type="ECO:0000256" key="3">
    <source>
        <dbReference type="ARBA" id="ARBA00023295"/>
    </source>
</evidence>
<dbReference type="InterPro" id="IPR008979">
    <property type="entry name" value="Galactose-bd-like_sf"/>
</dbReference>
<sequence>MTLTTPWGADLKPESVLQEYPRPQLVRDSYLNLNGYWQYAITSVRREQPPADGEWDGQILVPFSPEAPLSGVGRQLQPQQVLWYRRTVRLPVEFAQERVLLHFGAVDQSCTVTVNGTQVGGHDGGYLPFSLDVTDALVPGAEQEIVVRVRDISDTGYHSRGKQTLDRGGIWYTAQSGIWQTVWLESVPRTSISQLVLVPDLESVSVTVLLDAENDDGGDLSAAITVSDGGRTVAAAVVVPGEAVKIPVPDPHLWTPEDPFLYDVEVRLVSGGREIDSVRSYTGLRTFGTGPDESGHTRLLLNGTPYFHAGLLDQGYWPDGLYTAPSDAALVYDIQAAKDLGFTMLRKHIKVEPLRWYYHCDRLGMLVWQDLVSGGRAYRHSVVTAPAVGVPHRADSDYAAFGRADESGRTAFLAELRGTVDLLRNSTSLAVWVPFNEGWGQFDANAVTDQVRSLDATRSIDHASGWHDQGGGDLKSVHVYFVPFVLRKGWLRDGRAVVLSEYGGYSLRVPGHTFNEKEFGYRKFKTPDALRRAWIKLHRQQIEPAVAQGLAATVYTQLTDVEDEVNGLLTYDRRVVKIDADTVRETNARLARAAGAS</sequence>
<dbReference type="InterPro" id="IPR051913">
    <property type="entry name" value="GH2_Domain-Containing"/>
</dbReference>
<evidence type="ECO:0000313" key="7">
    <source>
        <dbReference type="Proteomes" id="UP001139168"/>
    </source>
</evidence>
<dbReference type="PANTHER" id="PTHR42732">
    <property type="entry name" value="BETA-GALACTOSIDASE"/>
    <property type="match status" value="1"/>
</dbReference>
<dbReference type="RefSeq" id="WP_227891308.1">
    <property type="nucleotide sequence ID" value="NZ_JAJFZQ010000006.1"/>
</dbReference>
<dbReference type="InterPro" id="IPR006102">
    <property type="entry name" value="Ig-like_GH2"/>
</dbReference>
<dbReference type="PANTHER" id="PTHR42732:SF2">
    <property type="entry name" value="BETA-MANNOSIDASE"/>
    <property type="match status" value="1"/>
</dbReference>
<dbReference type="Gene3D" id="2.60.40.10">
    <property type="entry name" value="Immunoglobulins"/>
    <property type="match status" value="1"/>
</dbReference>
<comment type="similarity">
    <text evidence="1">Belongs to the glycosyl hydrolase 2 family.</text>
</comment>
<dbReference type="Proteomes" id="UP001139168">
    <property type="component" value="Unassembled WGS sequence"/>
</dbReference>
<dbReference type="Gene3D" id="2.60.120.260">
    <property type="entry name" value="Galactose-binding domain-like"/>
    <property type="match status" value="1"/>
</dbReference>
<protein>
    <submittedName>
        <fullName evidence="6">Glycoside hydrolase family 2</fullName>
    </submittedName>
</protein>
<evidence type="ECO:0000259" key="5">
    <source>
        <dbReference type="Pfam" id="PF02837"/>
    </source>
</evidence>
<gene>
    <name evidence="6" type="ORF">LJ752_10600</name>
</gene>
<keyword evidence="2 6" id="KW-0378">Hydrolase</keyword>
<dbReference type="SUPFAM" id="SSF51445">
    <property type="entry name" value="(Trans)glycosidases"/>
    <property type="match status" value="1"/>
</dbReference>
<evidence type="ECO:0000256" key="1">
    <source>
        <dbReference type="ARBA" id="ARBA00007401"/>
    </source>
</evidence>
<reference evidence="6" key="1">
    <citation type="submission" date="2021-10" db="EMBL/GenBank/DDBJ databases">
        <title>Novel species in genus Arthrobacter.</title>
        <authorList>
            <person name="Liu Y."/>
        </authorList>
    </citation>
    <scope>NUCLEOTIDE SEQUENCE</scope>
    <source>
        <strain evidence="6">Zg-Y786</strain>
    </source>
</reference>
<dbReference type="Pfam" id="PF00703">
    <property type="entry name" value="Glyco_hydro_2"/>
    <property type="match status" value="1"/>
</dbReference>
<dbReference type="SUPFAM" id="SSF49785">
    <property type="entry name" value="Galactose-binding domain-like"/>
    <property type="match status" value="1"/>
</dbReference>
<dbReference type="InterPro" id="IPR036156">
    <property type="entry name" value="Beta-gal/glucu_dom_sf"/>
</dbReference>
<proteinExistence type="inferred from homology"/>
<dbReference type="EMBL" id="JAJFZQ010000006">
    <property type="protein sequence ID" value="MCC3266488.1"/>
    <property type="molecule type" value="Genomic_DNA"/>
</dbReference>
<dbReference type="InterPro" id="IPR013783">
    <property type="entry name" value="Ig-like_fold"/>
</dbReference>
<evidence type="ECO:0000256" key="2">
    <source>
        <dbReference type="ARBA" id="ARBA00022801"/>
    </source>
</evidence>
<accession>A0ABS8GJE9</accession>
<organism evidence="6 7">
    <name type="scientific">Arthrobacter gengyunqii</name>
    <dbReference type="NCBI Taxonomy" id="2886940"/>
    <lineage>
        <taxon>Bacteria</taxon>
        <taxon>Bacillati</taxon>
        <taxon>Actinomycetota</taxon>
        <taxon>Actinomycetes</taxon>
        <taxon>Micrococcales</taxon>
        <taxon>Micrococcaceae</taxon>
        <taxon>Arthrobacter</taxon>
    </lineage>
</organism>
<comment type="caution">
    <text evidence="6">The sequence shown here is derived from an EMBL/GenBank/DDBJ whole genome shotgun (WGS) entry which is preliminary data.</text>
</comment>
<keyword evidence="7" id="KW-1185">Reference proteome</keyword>
<dbReference type="Gene3D" id="3.20.20.80">
    <property type="entry name" value="Glycosidases"/>
    <property type="match status" value="1"/>
</dbReference>